<dbReference type="Proteomes" id="UP000184520">
    <property type="component" value="Unassembled WGS sequence"/>
</dbReference>
<gene>
    <name evidence="3" type="ORF">SAMN05216361_3111</name>
</gene>
<dbReference type="Pfam" id="PF17996">
    <property type="entry name" value="CE2_N"/>
    <property type="match status" value="1"/>
</dbReference>
<feature type="chain" id="PRO_5012341434" evidence="1">
    <location>
        <begin position="23"/>
        <end position="360"/>
    </location>
</feature>
<dbReference type="Gene3D" id="3.40.50.1110">
    <property type="entry name" value="SGNH hydrolase"/>
    <property type="match status" value="1"/>
</dbReference>
<dbReference type="InterPro" id="IPR052762">
    <property type="entry name" value="PCW_deacetylase/CE"/>
</dbReference>
<accession>A0A1M5N835</accession>
<dbReference type="STRING" id="634436.SAMN05216361_3111"/>
<evidence type="ECO:0000313" key="3">
    <source>
        <dbReference type="EMBL" id="SHG85625.1"/>
    </source>
</evidence>
<dbReference type="EMBL" id="FQWD01000005">
    <property type="protein sequence ID" value="SHG85625.1"/>
    <property type="molecule type" value="Genomic_DNA"/>
</dbReference>
<dbReference type="AlphaFoldDB" id="A0A1M5N835"/>
<reference evidence="4" key="1">
    <citation type="submission" date="2016-11" db="EMBL/GenBank/DDBJ databases">
        <authorList>
            <person name="Varghese N."/>
            <person name="Submissions S."/>
        </authorList>
    </citation>
    <scope>NUCLEOTIDE SEQUENCE [LARGE SCALE GENOMIC DNA]</scope>
    <source>
        <strain evidence="4">CGMCC 1.8995</strain>
    </source>
</reference>
<dbReference type="GO" id="GO:0016788">
    <property type="term" value="F:hydrolase activity, acting on ester bonds"/>
    <property type="evidence" value="ECO:0007669"/>
    <property type="project" value="UniProtKB-ARBA"/>
</dbReference>
<dbReference type="InterPro" id="IPR036514">
    <property type="entry name" value="SGNH_hydro_sf"/>
</dbReference>
<proteinExistence type="predicted"/>
<feature type="domain" description="Carbohydrate esterase 2 N-terminal" evidence="2">
    <location>
        <begin position="34"/>
        <end position="143"/>
    </location>
</feature>
<dbReference type="OrthoDB" id="9801375at2"/>
<dbReference type="PANTHER" id="PTHR37834:SF2">
    <property type="entry name" value="ESTERASE, SGNH HYDROLASE-TYPE"/>
    <property type="match status" value="1"/>
</dbReference>
<evidence type="ECO:0000259" key="2">
    <source>
        <dbReference type="Pfam" id="PF17996"/>
    </source>
</evidence>
<dbReference type="RefSeq" id="WP_139241599.1">
    <property type="nucleotide sequence ID" value="NZ_FQWD01000005.1"/>
</dbReference>
<dbReference type="InterPro" id="IPR040794">
    <property type="entry name" value="CE2_N"/>
</dbReference>
<keyword evidence="4" id="KW-1185">Reference proteome</keyword>
<evidence type="ECO:0000313" key="4">
    <source>
        <dbReference type="Proteomes" id="UP000184520"/>
    </source>
</evidence>
<sequence length="360" mass="39312">MLNRFITLCALVCLHVSVAAYAKVVPATDAGYVYTGRIDFANASAPYLTWPGSSVKARFSGESLSVTLKDDNGKNYYNVIVDGNDAFPFVIEAKQGELTYWISNTLGAGEHTVEIYKRTEGEEGGTHFLGISIDDDAALLAPPGRPTRRIEIYGDSISSGMGNVAPYNGPDNLPRDKNHYLSYGAIAARTIGAELHTISQSGIGIMVSWFNFIMPQFYDQLSAVGNNDSQWDFNTWTPQVVVINLMQNDSWLVPDPKRISPTPTEPQIIAAYQAFVKSVRAEYPNAQIICALGSMDATKAGSPWPGYVETAVANLTNEGDSKLSTVVFPFNGYGQHPRVNQHTSNAELLTQAIQQVTGWR</sequence>
<organism evidence="3 4">
    <name type="scientific">Marisediminitalea aggregata</name>
    <dbReference type="NCBI Taxonomy" id="634436"/>
    <lineage>
        <taxon>Bacteria</taxon>
        <taxon>Pseudomonadati</taxon>
        <taxon>Pseudomonadota</taxon>
        <taxon>Gammaproteobacteria</taxon>
        <taxon>Alteromonadales</taxon>
        <taxon>Alteromonadaceae</taxon>
        <taxon>Marisediminitalea</taxon>
    </lineage>
</organism>
<keyword evidence="3" id="KW-0378">Hydrolase</keyword>
<name>A0A1M5N835_9ALTE</name>
<dbReference type="PANTHER" id="PTHR37834">
    <property type="entry name" value="GDSL-LIKE LIPASE/ACYLHYDROLASE DOMAIN PROTEIN (AFU_ORTHOLOGUE AFUA_2G00620)"/>
    <property type="match status" value="1"/>
</dbReference>
<protein>
    <submittedName>
        <fullName evidence="3">GDSL-like Lipase/Acylhydrolase family protein</fullName>
    </submittedName>
</protein>
<evidence type="ECO:0000256" key="1">
    <source>
        <dbReference type="SAM" id="SignalP"/>
    </source>
</evidence>
<keyword evidence="1" id="KW-0732">Signal</keyword>
<dbReference type="SUPFAM" id="SSF52266">
    <property type="entry name" value="SGNH hydrolase"/>
    <property type="match status" value="1"/>
</dbReference>
<dbReference type="Gene3D" id="2.60.120.260">
    <property type="entry name" value="Galactose-binding domain-like"/>
    <property type="match status" value="1"/>
</dbReference>
<feature type="signal peptide" evidence="1">
    <location>
        <begin position="1"/>
        <end position="22"/>
    </location>
</feature>